<evidence type="ECO:0000256" key="1">
    <source>
        <dbReference type="HAMAP-Rule" id="MF_01575"/>
    </source>
</evidence>
<dbReference type="PANTHER" id="PTHR38440">
    <property type="entry name" value="UPF0398 PROTEIN YPSA"/>
    <property type="match status" value="1"/>
</dbReference>
<keyword evidence="3" id="KW-1185">Reference proteome</keyword>
<dbReference type="PANTHER" id="PTHR38440:SF1">
    <property type="entry name" value="UPF0398 PROTEIN SPR0331"/>
    <property type="match status" value="1"/>
</dbReference>
<dbReference type="EMBL" id="AZER01000016">
    <property type="protein sequence ID" value="KRL27205.1"/>
    <property type="molecule type" value="Genomic_DNA"/>
</dbReference>
<dbReference type="Proteomes" id="UP000051445">
    <property type="component" value="Unassembled WGS sequence"/>
</dbReference>
<dbReference type="OrthoDB" id="2301957at2"/>
<reference evidence="2 3" key="1">
    <citation type="journal article" date="2015" name="Genome Announc.">
        <title>Expanding the biotechnology potential of lactobacilli through comparative genomics of 213 strains and associated genera.</title>
        <authorList>
            <person name="Sun Z."/>
            <person name="Harris H.M."/>
            <person name="McCann A."/>
            <person name="Guo C."/>
            <person name="Argimon S."/>
            <person name="Zhang W."/>
            <person name="Yang X."/>
            <person name="Jeffery I.B."/>
            <person name="Cooney J.C."/>
            <person name="Kagawa T.F."/>
            <person name="Liu W."/>
            <person name="Song Y."/>
            <person name="Salvetti E."/>
            <person name="Wrobel A."/>
            <person name="Rasinkangas P."/>
            <person name="Parkhill J."/>
            <person name="Rea M.C."/>
            <person name="O'Sullivan O."/>
            <person name="Ritari J."/>
            <person name="Douillard F.P."/>
            <person name="Paul Ross R."/>
            <person name="Yang R."/>
            <person name="Briner A.E."/>
            <person name="Felis G.E."/>
            <person name="de Vos W.M."/>
            <person name="Barrangou R."/>
            <person name="Klaenhammer T.R."/>
            <person name="Caufield P.W."/>
            <person name="Cui Y."/>
            <person name="Zhang H."/>
            <person name="O'Toole P.W."/>
        </authorList>
    </citation>
    <scope>NUCLEOTIDE SEQUENCE [LARGE SCALE GENOMIC DNA]</scope>
    <source>
        <strain evidence="2 3">DSM 13145</strain>
    </source>
</reference>
<dbReference type="PIRSF" id="PIRSF021290">
    <property type="entry name" value="DUF1273"/>
    <property type="match status" value="1"/>
</dbReference>
<proteinExistence type="inferred from homology"/>
<dbReference type="AlphaFoldDB" id="A0A0R1PBA3"/>
<comment type="similarity">
    <text evidence="1">Belongs to the UPF0398 family.</text>
</comment>
<name>A0A0R1PBA3_9LACO</name>
<evidence type="ECO:0000313" key="3">
    <source>
        <dbReference type="Proteomes" id="UP000051445"/>
    </source>
</evidence>
<dbReference type="HAMAP" id="MF_01575">
    <property type="entry name" value="UPF0398"/>
    <property type="match status" value="1"/>
</dbReference>
<gene>
    <name evidence="2" type="ORF">FD27_GL000957</name>
</gene>
<dbReference type="RefSeq" id="WP_057750946.1">
    <property type="nucleotide sequence ID" value="NZ_AZER01000016.1"/>
</dbReference>
<dbReference type="InterPro" id="IPR010697">
    <property type="entry name" value="YspA"/>
</dbReference>
<dbReference type="NCBIfam" id="NF010181">
    <property type="entry name" value="PRK13660.1"/>
    <property type="match status" value="1"/>
</dbReference>
<accession>A0A0R1PBA3</accession>
<dbReference type="PATRIC" id="fig|1423746.3.peg.971"/>
<organism evidence="2 3">
    <name type="scientific">Limosilactobacillus frumenti DSM 13145</name>
    <dbReference type="NCBI Taxonomy" id="1423746"/>
    <lineage>
        <taxon>Bacteria</taxon>
        <taxon>Bacillati</taxon>
        <taxon>Bacillota</taxon>
        <taxon>Bacilli</taxon>
        <taxon>Lactobacillales</taxon>
        <taxon>Lactobacillaceae</taxon>
        <taxon>Limosilactobacillus</taxon>
    </lineage>
</organism>
<dbReference type="STRING" id="1423746.FD27_GL000957"/>
<dbReference type="Gene3D" id="3.40.50.450">
    <property type="match status" value="1"/>
</dbReference>
<evidence type="ECO:0000313" key="2">
    <source>
        <dbReference type="EMBL" id="KRL27205.1"/>
    </source>
</evidence>
<dbReference type="SUPFAM" id="SSF102405">
    <property type="entry name" value="MCP/YpsA-like"/>
    <property type="match status" value="1"/>
</dbReference>
<comment type="caution">
    <text evidence="2">The sequence shown here is derived from an EMBL/GenBank/DDBJ whole genome shotgun (WGS) entry which is preliminary data.</text>
</comment>
<sequence>MHRIWVSGYRSYELNVFKDDDPKVTVIKSVLQQELHQRLDASDDEFWLITGPQLGTEQWALECGLALKKDYHQLKLSMMLPFTEFGQQWNEANQVKLAQLREQVDFVASTSDHPYQSPQQLRNYQRFMLTHTDECLLIYDPDHPGKPKYDYQAVKKYGERNDYRLRVIDFDELQEAATEWEEREREKKMSEHGY</sequence>
<protein>
    <recommendedName>
        <fullName evidence="1">UPF0398 protein FD27_GL000957</fullName>
    </recommendedName>
</protein>
<dbReference type="Pfam" id="PF06908">
    <property type="entry name" value="YpsA"/>
    <property type="match status" value="1"/>
</dbReference>